<reference evidence="3" key="1">
    <citation type="submission" date="2021-01" db="EMBL/GenBank/DDBJ databases">
        <authorList>
            <person name="Corre E."/>
            <person name="Pelletier E."/>
            <person name="Niang G."/>
            <person name="Scheremetjew M."/>
            <person name="Finn R."/>
            <person name="Kale V."/>
            <person name="Holt S."/>
            <person name="Cochrane G."/>
            <person name="Meng A."/>
            <person name="Brown T."/>
            <person name="Cohen L."/>
        </authorList>
    </citation>
    <scope>NUCLEOTIDE SEQUENCE</scope>
    <source>
        <strain evidence="3">308</strain>
    </source>
</reference>
<keyword evidence="2" id="KW-0472">Membrane</keyword>
<gene>
    <name evidence="3" type="ORF">CHYS00102_LOCUS2190</name>
</gene>
<evidence type="ECO:0000313" key="3">
    <source>
        <dbReference type="EMBL" id="CAD8875015.1"/>
    </source>
</evidence>
<proteinExistence type="predicted"/>
<dbReference type="EMBL" id="HBFR01003193">
    <property type="protein sequence ID" value="CAD8875015.1"/>
    <property type="molecule type" value="Transcribed_RNA"/>
</dbReference>
<dbReference type="AlphaFoldDB" id="A0A7S1B624"/>
<evidence type="ECO:0000256" key="1">
    <source>
        <dbReference type="SAM" id="MobiDB-lite"/>
    </source>
</evidence>
<organism evidence="3">
    <name type="scientific">Corethron hystrix</name>
    <dbReference type="NCBI Taxonomy" id="216773"/>
    <lineage>
        <taxon>Eukaryota</taxon>
        <taxon>Sar</taxon>
        <taxon>Stramenopiles</taxon>
        <taxon>Ochrophyta</taxon>
        <taxon>Bacillariophyta</taxon>
        <taxon>Coscinodiscophyceae</taxon>
        <taxon>Corethrophycidae</taxon>
        <taxon>Corethrales</taxon>
        <taxon>Corethraceae</taxon>
        <taxon>Corethron</taxon>
    </lineage>
</organism>
<evidence type="ECO:0000256" key="2">
    <source>
        <dbReference type="SAM" id="Phobius"/>
    </source>
</evidence>
<keyword evidence="2" id="KW-1133">Transmembrane helix</keyword>
<protein>
    <submittedName>
        <fullName evidence="3">Uncharacterized protein</fullName>
    </submittedName>
</protein>
<keyword evidence="2" id="KW-0812">Transmembrane</keyword>
<feature type="region of interest" description="Disordered" evidence="1">
    <location>
        <begin position="69"/>
        <end position="111"/>
    </location>
</feature>
<name>A0A7S1B624_9STRA</name>
<feature type="transmembrane region" description="Helical" evidence="2">
    <location>
        <begin position="47"/>
        <end position="68"/>
    </location>
</feature>
<accession>A0A7S1B624</accession>
<feature type="compositionally biased region" description="Polar residues" evidence="1">
    <location>
        <begin position="69"/>
        <end position="92"/>
    </location>
</feature>
<sequence>MKTVLSQDDTLPTVASEAEMNSRDKSHLIFIRRFCSNSNSFLLPRKVVITVFAVTAILSGAIASFSAATHGNGDENSVANNKNEKFVTNSYGGSEENKGQETSPFDTQESAPFDTQETALFGKNTAPEAPNVVNTVEVIHTVLDDETFPRGISSTEFSSIRFSDANAEFKPDEGGEDMWWNAATAFEWQCMNESNDEPRSFLVTVDTPGVSGYERGELVRNHFGESSTDAVMLNSDDMTVFILSARPSLAMAAPEPLRIQPNMPAMKMLLVAEKMVKNSSIGHGFNLGLSNASDNIISELRTWAANLSKTRDELWFWTAEDGARYFDGSVQVPEGAENAMSFYGNIFDMASDVGEILSDTQFQVTDDSVFVQFPPTEEGDKGVAAAVIGMACHPSICSVEYAMPVRIQDDDFSDLFGISMSAGDMAIQEEMGERGDGNRRMDVDTIAFIPR</sequence>
<feature type="compositionally biased region" description="Polar residues" evidence="1">
    <location>
        <begin position="100"/>
        <end position="111"/>
    </location>
</feature>